<dbReference type="CDD" id="cd00614">
    <property type="entry name" value="CGS_like"/>
    <property type="match status" value="1"/>
</dbReference>
<organism evidence="10 11">
    <name type="scientific">Filobasidium floriforme</name>
    <dbReference type="NCBI Taxonomy" id="5210"/>
    <lineage>
        <taxon>Eukaryota</taxon>
        <taxon>Fungi</taxon>
        <taxon>Dikarya</taxon>
        <taxon>Basidiomycota</taxon>
        <taxon>Agaricomycotina</taxon>
        <taxon>Tremellomycetes</taxon>
        <taxon>Filobasidiales</taxon>
        <taxon>Filobasidiaceae</taxon>
        <taxon>Filobasidium</taxon>
    </lineage>
</organism>
<accession>A0A8K0JGP0</accession>
<dbReference type="InterPro" id="IPR000277">
    <property type="entry name" value="Cys/Met-Metab_PyrdxlP-dep_enz"/>
</dbReference>
<evidence type="ECO:0000256" key="6">
    <source>
        <dbReference type="ARBA" id="ARBA00023192"/>
    </source>
</evidence>
<dbReference type="InterPro" id="IPR015424">
    <property type="entry name" value="PyrdxlP-dep_Trfase"/>
</dbReference>
<evidence type="ECO:0000256" key="5">
    <source>
        <dbReference type="ARBA" id="ARBA00022898"/>
    </source>
</evidence>
<comment type="caution">
    <text evidence="10">The sequence shown here is derived from an EMBL/GenBank/DDBJ whole genome shotgun (WGS) entry which is preliminary data.</text>
</comment>
<dbReference type="Proteomes" id="UP000812966">
    <property type="component" value="Unassembled WGS sequence"/>
</dbReference>
<dbReference type="GO" id="GO:0005737">
    <property type="term" value="C:cytoplasm"/>
    <property type="evidence" value="ECO:0007669"/>
    <property type="project" value="TreeGrafter"/>
</dbReference>
<evidence type="ECO:0000313" key="10">
    <source>
        <dbReference type="EMBL" id="KAG7529507.1"/>
    </source>
</evidence>
<dbReference type="AlphaFoldDB" id="A0A8K0JGP0"/>
<evidence type="ECO:0000313" key="11">
    <source>
        <dbReference type="Proteomes" id="UP000812966"/>
    </source>
</evidence>
<name>A0A8K0JGP0_9TREE</name>
<keyword evidence="6" id="KW-0028">Amino-acid biosynthesis</keyword>
<dbReference type="Gene3D" id="3.90.1150.10">
    <property type="entry name" value="Aspartate Aminotransferase, domain 1"/>
    <property type="match status" value="1"/>
</dbReference>
<dbReference type="PANTHER" id="PTHR11808:SF15">
    <property type="entry name" value="CYSTATHIONINE GAMMA-LYASE"/>
    <property type="match status" value="1"/>
</dbReference>
<proteinExistence type="inferred from homology"/>
<dbReference type="EC" id="4.4.1.1" evidence="4"/>
<keyword evidence="5 8" id="KW-0663">Pyridoxal phosphate</keyword>
<dbReference type="EMBL" id="JABELV010000147">
    <property type="protein sequence ID" value="KAG7529507.1"/>
    <property type="molecule type" value="Genomic_DNA"/>
</dbReference>
<evidence type="ECO:0000256" key="1">
    <source>
        <dbReference type="ARBA" id="ARBA00001933"/>
    </source>
</evidence>
<dbReference type="PANTHER" id="PTHR11808">
    <property type="entry name" value="TRANS-SULFURATION ENZYME FAMILY MEMBER"/>
    <property type="match status" value="1"/>
</dbReference>
<keyword evidence="6" id="KW-0198">Cysteine biosynthesis</keyword>
<evidence type="ECO:0000256" key="4">
    <source>
        <dbReference type="ARBA" id="ARBA00012085"/>
    </source>
</evidence>
<evidence type="ECO:0000256" key="3">
    <source>
        <dbReference type="ARBA" id="ARBA00009077"/>
    </source>
</evidence>
<dbReference type="FunFam" id="3.40.640.10:FF:000046">
    <property type="entry name" value="Cystathionine gamma-lyase"/>
    <property type="match status" value="1"/>
</dbReference>
<dbReference type="SUPFAM" id="SSF53383">
    <property type="entry name" value="PLP-dependent transferases"/>
    <property type="match status" value="1"/>
</dbReference>
<dbReference type="InterPro" id="IPR015422">
    <property type="entry name" value="PyrdxlP-dep_Trfase_small"/>
</dbReference>
<evidence type="ECO:0000256" key="9">
    <source>
        <dbReference type="RuleBase" id="RU362118"/>
    </source>
</evidence>
<keyword evidence="11" id="KW-1185">Reference proteome</keyword>
<dbReference type="GO" id="GO:0019346">
    <property type="term" value="P:transsulfuration"/>
    <property type="evidence" value="ECO:0007669"/>
    <property type="project" value="InterPro"/>
</dbReference>
<dbReference type="PIRSF" id="PIRSF001434">
    <property type="entry name" value="CGS"/>
    <property type="match status" value="1"/>
</dbReference>
<comment type="cofactor">
    <cofactor evidence="1 9">
        <name>pyridoxal 5'-phosphate</name>
        <dbReference type="ChEBI" id="CHEBI:597326"/>
    </cofactor>
</comment>
<dbReference type="Gene3D" id="3.40.640.10">
    <property type="entry name" value="Type I PLP-dependent aspartate aminotransferase-like (Major domain)"/>
    <property type="match status" value="1"/>
</dbReference>
<dbReference type="InterPro" id="IPR015421">
    <property type="entry name" value="PyrdxlP-dep_Trfase_major"/>
</dbReference>
<comment type="pathway">
    <text evidence="2">Amino-acid biosynthesis; L-cysteine biosynthesis; L-cysteine from L-homocysteine and L-serine: step 2/2.</text>
</comment>
<dbReference type="GO" id="GO:0019343">
    <property type="term" value="P:cysteine biosynthetic process via cystathionine"/>
    <property type="evidence" value="ECO:0007669"/>
    <property type="project" value="TreeGrafter"/>
</dbReference>
<comment type="similarity">
    <text evidence="3 9">Belongs to the trans-sulfuration enzymes family.</text>
</comment>
<gene>
    <name evidence="10" type="ORF">FFLO_05614</name>
</gene>
<dbReference type="Pfam" id="PF01053">
    <property type="entry name" value="Cys_Met_Meta_PP"/>
    <property type="match status" value="2"/>
</dbReference>
<evidence type="ECO:0000256" key="2">
    <source>
        <dbReference type="ARBA" id="ARBA00005038"/>
    </source>
</evidence>
<evidence type="ECO:0000256" key="7">
    <source>
        <dbReference type="ARBA" id="ARBA00029853"/>
    </source>
</evidence>
<dbReference type="GO" id="GO:0004123">
    <property type="term" value="F:cystathionine gamma-lyase activity"/>
    <property type="evidence" value="ECO:0007669"/>
    <property type="project" value="TreeGrafter"/>
</dbReference>
<reference evidence="10" key="1">
    <citation type="submission" date="2020-04" db="EMBL/GenBank/DDBJ databases">
        <title>Analysis of mating type loci in Filobasidium floriforme.</title>
        <authorList>
            <person name="Nowrousian M."/>
        </authorList>
    </citation>
    <scope>NUCLEOTIDE SEQUENCE</scope>
    <source>
        <strain evidence="10">CBS 6242</strain>
    </source>
</reference>
<protein>
    <recommendedName>
        <fullName evidence="4">cystathionine gamma-lyase</fullName>
        <ecNumber evidence="4">4.4.1.1</ecNumber>
    </recommendedName>
    <alternativeName>
        <fullName evidence="7">Gamma-cystathionase</fullName>
    </alternativeName>
</protein>
<evidence type="ECO:0000256" key="8">
    <source>
        <dbReference type="PIRSR" id="PIRSR001434-2"/>
    </source>
</evidence>
<dbReference type="GO" id="GO:0030170">
    <property type="term" value="F:pyridoxal phosphate binding"/>
    <property type="evidence" value="ECO:0007669"/>
    <property type="project" value="InterPro"/>
</dbReference>
<sequence>MTIQDIHHDSDQDGFATRAIHVGSQPDPTTGAVIPPLSLSTTFAQAGVGTAKYDYSRSINPNREALESLLASLEHGSAAIAYSSGSAATAAVCQWLTLPVAEGGGRKGSKRDEIRVLSISDVYGGTYRYLKRVAEATTSVEVDFLDMAQITSDDLASALTPETKLIWLESPTNPLLVVPPLELISSIVRSIPEQDRPLIVVDNTFLSPYWSNPLDLGADIVLQSISKYLNGHSDVIMGALIIRKGLEDRLLKGLKFLQNSSGGIPSPFDCFLAQRGIKTLPLRALQHGINALYIASGLQSNPLVSEVRYPGLASNEFYERAKLSLSSQAKRDLRRLGWKLDENDNSSNGHTELDKERTEGGIPFSGMVTIRLRANEAQTERFLQSLRLFALAESLGGVESLAEAPWKMTHGSIPVEDRLKAGITENLVRLSVGIEDREDLLADLERGLKIAIQD</sequence>
<feature type="modified residue" description="N6-(pyridoxal phosphate)lysine" evidence="8">
    <location>
        <position position="227"/>
    </location>
</feature>